<dbReference type="GO" id="GO:0016301">
    <property type="term" value="F:kinase activity"/>
    <property type="evidence" value="ECO:0007669"/>
    <property type="project" value="UniProtKB-KW"/>
</dbReference>
<protein>
    <submittedName>
        <fullName evidence="6">FGGY-family carbohydrate kinase</fullName>
        <ecNumber evidence="6">2.7.1.-</ecNumber>
    </submittedName>
</protein>
<proteinExistence type="inferred from homology"/>
<sequence length="439" mass="46478">MNLKRACVGVDIGTSGCRAVAIDDQGNEIAQASAAMPEPQRPRPGAVEQDPECWWRAVCEVLRTLADQMKDHRPAAIGLDATSGTLLLANSCGQPLGPALMYDDRSAIEAAERIAEFAPADSPARGIGSSLTKVLALVERTEPTSDALALHQADWIIGRLTGRHGLSDWNNALKLGYETERLLWPGWVKACIPNGIRLPQVLAPGSLIGTLDPAIAKEIGFPATTLILAGTTDSTAAVIAAGAASPGDAVTSLGSTLVIKILSERPVTASRYGVYSHRFGDHWLVGGASNSGGRVLRQFFSDTEIAALSQRIDPATDSGLDFYPLPGPGERFPHQDPDLRPRLDPRPADPVRFLQGLLEGVAAIEVEGYARLAELGAPAPTRVLSVGGGARNPVWTHLRARRLGIPVIQAERQEAALGAAQLALDSMTKPELVSHSDPT</sequence>
<organism evidence="6 7">
    <name type="scientific">Thiorhodococcus fuscus</name>
    <dbReference type="NCBI Taxonomy" id="527200"/>
    <lineage>
        <taxon>Bacteria</taxon>
        <taxon>Pseudomonadati</taxon>
        <taxon>Pseudomonadota</taxon>
        <taxon>Gammaproteobacteria</taxon>
        <taxon>Chromatiales</taxon>
        <taxon>Chromatiaceae</taxon>
        <taxon>Thiorhodococcus</taxon>
    </lineage>
</organism>
<dbReference type="Pfam" id="PF00370">
    <property type="entry name" value="FGGY_N"/>
    <property type="match status" value="1"/>
</dbReference>
<comment type="similarity">
    <text evidence="1">Belongs to the FGGY kinase family.</text>
</comment>
<evidence type="ECO:0000256" key="1">
    <source>
        <dbReference type="ARBA" id="ARBA00009156"/>
    </source>
</evidence>
<dbReference type="Proteomes" id="UP001597337">
    <property type="component" value="Unassembled WGS sequence"/>
</dbReference>
<feature type="domain" description="Carbohydrate kinase FGGY N-terminal" evidence="4">
    <location>
        <begin position="8"/>
        <end position="239"/>
    </location>
</feature>
<evidence type="ECO:0000259" key="5">
    <source>
        <dbReference type="Pfam" id="PF02782"/>
    </source>
</evidence>
<gene>
    <name evidence="6" type="ORF">ACFSJC_00725</name>
</gene>
<dbReference type="PIRSF" id="PIRSF000538">
    <property type="entry name" value="GlpK"/>
    <property type="match status" value="1"/>
</dbReference>
<dbReference type="PANTHER" id="PTHR10196">
    <property type="entry name" value="SUGAR KINASE"/>
    <property type="match status" value="1"/>
</dbReference>
<reference evidence="7" key="1">
    <citation type="journal article" date="2019" name="Int. J. Syst. Evol. Microbiol.">
        <title>The Global Catalogue of Microorganisms (GCM) 10K type strain sequencing project: providing services to taxonomists for standard genome sequencing and annotation.</title>
        <authorList>
            <consortium name="The Broad Institute Genomics Platform"/>
            <consortium name="The Broad Institute Genome Sequencing Center for Infectious Disease"/>
            <person name="Wu L."/>
            <person name="Ma J."/>
        </authorList>
    </citation>
    <scope>NUCLEOTIDE SEQUENCE [LARGE SCALE GENOMIC DNA]</scope>
    <source>
        <strain evidence="7">KACC 12597</strain>
    </source>
</reference>
<dbReference type="InterPro" id="IPR000577">
    <property type="entry name" value="Carb_kinase_FGGY"/>
</dbReference>
<dbReference type="PANTHER" id="PTHR10196:SF80">
    <property type="entry name" value="D-RIBULOSE KINASE"/>
    <property type="match status" value="1"/>
</dbReference>
<dbReference type="SUPFAM" id="SSF53067">
    <property type="entry name" value="Actin-like ATPase domain"/>
    <property type="match status" value="2"/>
</dbReference>
<evidence type="ECO:0000313" key="7">
    <source>
        <dbReference type="Proteomes" id="UP001597337"/>
    </source>
</evidence>
<dbReference type="Gene3D" id="3.30.420.40">
    <property type="match status" value="2"/>
</dbReference>
<dbReference type="RefSeq" id="WP_386021762.1">
    <property type="nucleotide sequence ID" value="NZ_JBHUHX010000001.1"/>
</dbReference>
<keyword evidence="2 6" id="KW-0808">Transferase</keyword>
<evidence type="ECO:0000313" key="6">
    <source>
        <dbReference type="EMBL" id="MFD2110361.1"/>
    </source>
</evidence>
<dbReference type="InterPro" id="IPR018484">
    <property type="entry name" value="FGGY_N"/>
</dbReference>
<evidence type="ECO:0000256" key="3">
    <source>
        <dbReference type="ARBA" id="ARBA00022777"/>
    </source>
</evidence>
<dbReference type="InterPro" id="IPR043129">
    <property type="entry name" value="ATPase_NBD"/>
</dbReference>
<comment type="caution">
    <text evidence="6">The sequence shown here is derived from an EMBL/GenBank/DDBJ whole genome shotgun (WGS) entry which is preliminary data.</text>
</comment>
<keyword evidence="7" id="KW-1185">Reference proteome</keyword>
<feature type="domain" description="Carbohydrate kinase FGGY C-terminal" evidence="5">
    <location>
        <begin position="250"/>
        <end position="424"/>
    </location>
</feature>
<dbReference type="Pfam" id="PF02782">
    <property type="entry name" value="FGGY_C"/>
    <property type="match status" value="1"/>
</dbReference>
<dbReference type="CDD" id="cd07783">
    <property type="entry name" value="ASKHA_NBD_FGGY_SePSK_AtXK1-like"/>
    <property type="match status" value="1"/>
</dbReference>
<dbReference type="EC" id="2.7.1.-" evidence="6"/>
<accession>A0ABW4Y2G1</accession>
<evidence type="ECO:0000256" key="2">
    <source>
        <dbReference type="ARBA" id="ARBA00022679"/>
    </source>
</evidence>
<dbReference type="InterPro" id="IPR018485">
    <property type="entry name" value="FGGY_C"/>
</dbReference>
<keyword evidence="3 6" id="KW-0418">Kinase</keyword>
<evidence type="ECO:0000259" key="4">
    <source>
        <dbReference type="Pfam" id="PF00370"/>
    </source>
</evidence>
<name>A0ABW4Y2G1_9GAMM</name>
<dbReference type="EMBL" id="JBHUHX010000001">
    <property type="protein sequence ID" value="MFD2110361.1"/>
    <property type="molecule type" value="Genomic_DNA"/>
</dbReference>